<accession>A0AAE1CJR0</accession>
<keyword evidence="1" id="KW-1133">Transmembrane helix</keyword>
<name>A0AAE1CJR0_9GAST</name>
<dbReference type="Proteomes" id="UP001283361">
    <property type="component" value="Unassembled WGS sequence"/>
</dbReference>
<protein>
    <submittedName>
        <fullName evidence="2">Uncharacterized protein</fullName>
    </submittedName>
</protein>
<dbReference type="AlphaFoldDB" id="A0AAE1CJR0"/>
<keyword evidence="1" id="KW-0812">Transmembrane</keyword>
<comment type="caution">
    <text evidence="2">The sequence shown here is derived from an EMBL/GenBank/DDBJ whole genome shotgun (WGS) entry which is preliminary data.</text>
</comment>
<evidence type="ECO:0000256" key="1">
    <source>
        <dbReference type="SAM" id="Phobius"/>
    </source>
</evidence>
<dbReference type="EMBL" id="JAWDGP010007897">
    <property type="protein sequence ID" value="KAK3701151.1"/>
    <property type="molecule type" value="Genomic_DNA"/>
</dbReference>
<reference evidence="2" key="1">
    <citation type="journal article" date="2023" name="G3 (Bethesda)">
        <title>A reference genome for the long-term kleptoplast-retaining sea slug Elysia crispata morphotype clarki.</title>
        <authorList>
            <person name="Eastman K.E."/>
            <person name="Pendleton A.L."/>
            <person name="Shaikh M.A."/>
            <person name="Suttiyut T."/>
            <person name="Ogas R."/>
            <person name="Tomko P."/>
            <person name="Gavelis G."/>
            <person name="Widhalm J.R."/>
            <person name="Wisecaver J.H."/>
        </authorList>
    </citation>
    <scope>NUCLEOTIDE SEQUENCE</scope>
    <source>
        <strain evidence="2">ECLA1</strain>
    </source>
</reference>
<gene>
    <name evidence="2" type="ORF">RRG08_029623</name>
</gene>
<proteinExistence type="predicted"/>
<keyword evidence="1" id="KW-0472">Membrane</keyword>
<organism evidence="2 3">
    <name type="scientific">Elysia crispata</name>
    <name type="common">lettuce slug</name>
    <dbReference type="NCBI Taxonomy" id="231223"/>
    <lineage>
        <taxon>Eukaryota</taxon>
        <taxon>Metazoa</taxon>
        <taxon>Spiralia</taxon>
        <taxon>Lophotrochozoa</taxon>
        <taxon>Mollusca</taxon>
        <taxon>Gastropoda</taxon>
        <taxon>Heterobranchia</taxon>
        <taxon>Euthyneura</taxon>
        <taxon>Panpulmonata</taxon>
        <taxon>Sacoglossa</taxon>
        <taxon>Placobranchoidea</taxon>
        <taxon>Plakobranchidae</taxon>
        <taxon>Elysia</taxon>
    </lineage>
</organism>
<evidence type="ECO:0000313" key="3">
    <source>
        <dbReference type="Proteomes" id="UP001283361"/>
    </source>
</evidence>
<evidence type="ECO:0000313" key="2">
    <source>
        <dbReference type="EMBL" id="KAK3701151.1"/>
    </source>
</evidence>
<sequence>MEPRSLLHRSSLGLLVVVLIITSNGCCVAWFTGNTDINKKLTNIASKVDAIDAKLTSLSGGQDKDSLLTRIDQKLESIDQKLDVLAQQNGTIATAEILGNTNGEQETGRKNEQEEFPYYNCVNLISVERNPTSDGNRFTVKFTKNAEDVICHYAEGMDQQKVTETIVAGDNGVWSVSFTSAQSQGQVWISMHDRVEEEKSFYDTRHGVYLQLDNSELTTSFQQVGDLPEIHVDPPRAAVYVPGQDFNVTAFVPHINTSGHDSFIFESFNGINITSGKAYMGLSGEKLFQKLNDNSDPSKKVSSITVLTSSSTLSGYLSFHFGFGIGGPLAKRIQVNRLIAVRPSNQSAVLPAGFLGFFNNPRLGLSQNGNELQQCKAERKCTIRCLVVGDSISDIEVLKVLPDGRKEAVPSATSADLDLDHLKGMKWKFQAEEDSEDDRGITTFQCSASDMSHGKEVSKFIDVLVVIDSGFDEESSNVTVRDDYMHTYIKIITFNCAVYGRPLPEVTFSGGTSPIFSFDSSEPDDIVNTGQNKAVATKTLTLDVDYYNNHGYRIYEDGVAPYCGFFSSLKGDFVTHSFEIPNIGLQREGDRESME</sequence>
<feature type="transmembrane region" description="Helical" evidence="1">
    <location>
        <begin position="12"/>
        <end position="31"/>
    </location>
</feature>
<keyword evidence="3" id="KW-1185">Reference proteome</keyword>